<organism evidence="2 3">
    <name type="scientific">Prorocentrum cordatum</name>
    <dbReference type="NCBI Taxonomy" id="2364126"/>
    <lineage>
        <taxon>Eukaryota</taxon>
        <taxon>Sar</taxon>
        <taxon>Alveolata</taxon>
        <taxon>Dinophyceae</taxon>
        <taxon>Prorocentrales</taxon>
        <taxon>Prorocentraceae</taxon>
        <taxon>Prorocentrum</taxon>
    </lineage>
</organism>
<evidence type="ECO:0000313" key="2">
    <source>
        <dbReference type="EMBL" id="CAK0849937.1"/>
    </source>
</evidence>
<name>A0ABN9TV54_9DINO</name>
<sequence length="216" mass="24675">MAVSKARSFAPPKVPAHQLLRLSLGYGLAGRLLETKGQVIEHVTQQRVESKQSLRPRSPARTPSMLARLLTVYHEEGWHQDSHGLWFQVDPSGMKVLPAGPRVQRPGQKMRSRSKFQKQFVEGLNKLKVIKRKPKLDIRMGRVLARKLFEAKVRIRDDQYFEKGPSRVEDLPKQCATEAKKPDLKIKTSSDPARSAWRATYQRHSLCSCSSASRRR</sequence>
<dbReference type="Proteomes" id="UP001189429">
    <property type="component" value="Unassembled WGS sequence"/>
</dbReference>
<comment type="caution">
    <text evidence="2">The sequence shown here is derived from an EMBL/GenBank/DDBJ whole genome shotgun (WGS) entry which is preliminary data.</text>
</comment>
<gene>
    <name evidence="2" type="ORF">PCOR1329_LOCUS42510</name>
</gene>
<feature type="region of interest" description="Disordered" evidence="1">
    <location>
        <begin position="175"/>
        <end position="197"/>
    </location>
</feature>
<protein>
    <submittedName>
        <fullName evidence="2">Uncharacterized protein</fullName>
    </submittedName>
</protein>
<evidence type="ECO:0000256" key="1">
    <source>
        <dbReference type="SAM" id="MobiDB-lite"/>
    </source>
</evidence>
<dbReference type="EMBL" id="CAUYUJ010015106">
    <property type="protein sequence ID" value="CAK0849937.1"/>
    <property type="molecule type" value="Genomic_DNA"/>
</dbReference>
<accession>A0ABN9TV54</accession>
<feature type="compositionally biased region" description="Basic and acidic residues" evidence="1">
    <location>
        <begin position="175"/>
        <end position="188"/>
    </location>
</feature>
<reference evidence="2" key="1">
    <citation type="submission" date="2023-10" db="EMBL/GenBank/DDBJ databases">
        <authorList>
            <person name="Chen Y."/>
            <person name="Shah S."/>
            <person name="Dougan E. K."/>
            <person name="Thang M."/>
            <person name="Chan C."/>
        </authorList>
    </citation>
    <scope>NUCLEOTIDE SEQUENCE [LARGE SCALE GENOMIC DNA]</scope>
</reference>
<evidence type="ECO:0000313" key="3">
    <source>
        <dbReference type="Proteomes" id="UP001189429"/>
    </source>
</evidence>
<proteinExistence type="predicted"/>
<keyword evidence="3" id="KW-1185">Reference proteome</keyword>